<dbReference type="Pfam" id="PF01799">
    <property type="entry name" value="Fer2_2"/>
    <property type="match status" value="1"/>
</dbReference>
<keyword evidence="6" id="KW-0732">Signal</keyword>
<reference evidence="9 10" key="1">
    <citation type="journal article" date="2011" name="Cell">
        <title>The monarch butterfly genome yields insights into long-distance migration.</title>
        <authorList>
            <person name="Zhan S."/>
            <person name="Merlin C."/>
            <person name="Boore J.L."/>
            <person name="Reppert S.M."/>
        </authorList>
    </citation>
    <scope>NUCLEOTIDE SEQUENCE [LARGE SCALE GENOMIC DNA]</scope>
    <source>
        <strain evidence="9">F-2</strain>
    </source>
</reference>
<dbReference type="InterPro" id="IPR016208">
    <property type="entry name" value="Ald_Oxase/xanthine_DH-like"/>
</dbReference>
<dbReference type="GO" id="GO:0016491">
    <property type="term" value="F:oxidoreductase activity"/>
    <property type="evidence" value="ECO:0007669"/>
    <property type="project" value="UniProtKB-KW"/>
</dbReference>
<gene>
    <name evidence="9" type="ORF">KGM_204716</name>
</gene>
<evidence type="ECO:0000313" key="9">
    <source>
        <dbReference type="EMBL" id="OWR49540.1"/>
    </source>
</evidence>
<feature type="signal peptide" evidence="6">
    <location>
        <begin position="1"/>
        <end position="17"/>
    </location>
</feature>
<keyword evidence="5" id="KW-0411">Iron-sulfur</keyword>
<dbReference type="InterPro" id="IPR002888">
    <property type="entry name" value="2Fe-2S-bd"/>
</dbReference>
<dbReference type="PANTHER" id="PTHR45444">
    <property type="entry name" value="XANTHINE DEHYDROGENASE"/>
    <property type="match status" value="1"/>
</dbReference>
<evidence type="ECO:0000259" key="8">
    <source>
        <dbReference type="Pfam" id="PF01799"/>
    </source>
</evidence>
<proteinExistence type="predicted"/>
<keyword evidence="1" id="KW-0001">2Fe-2S</keyword>
<dbReference type="InParanoid" id="A0A212F730"/>
<evidence type="ECO:0000259" key="7">
    <source>
        <dbReference type="Pfam" id="PF00111"/>
    </source>
</evidence>
<sequence>MQSALASQLLLLKLGLGVEVSSFKTLLEYLRSHLELRGTKYLCLEGGCGACIVNVTKHSGGESQRVNSCLVSTISCDVWDVTTIEDISGRLEGYHPLQVTLAENNGSQCGYCTPG</sequence>
<evidence type="ECO:0000256" key="5">
    <source>
        <dbReference type="ARBA" id="ARBA00023014"/>
    </source>
</evidence>
<dbReference type="GO" id="GO:0051537">
    <property type="term" value="F:2 iron, 2 sulfur cluster binding"/>
    <property type="evidence" value="ECO:0007669"/>
    <property type="project" value="UniProtKB-KW"/>
</dbReference>
<name>A0A212F730_DANPL</name>
<protein>
    <submittedName>
        <fullName evidence="9">Aldehyde oxidase 2</fullName>
    </submittedName>
</protein>
<comment type="caution">
    <text evidence="9">The sequence shown here is derived from an EMBL/GenBank/DDBJ whole genome shotgun (WGS) entry which is preliminary data.</text>
</comment>
<dbReference type="InterPro" id="IPR036884">
    <property type="entry name" value="2Fe-2S-bd_dom_sf"/>
</dbReference>
<evidence type="ECO:0000256" key="1">
    <source>
        <dbReference type="ARBA" id="ARBA00022714"/>
    </source>
</evidence>
<evidence type="ECO:0000256" key="3">
    <source>
        <dbReference type="ARBA" id="ARBA00023002"/>
    </source>
</evidence>
<dbReference type="STRING" id="278856.A0A212F730"/>
<dbReference type="Pfam" id="PF00111">
    <property type="entry name" value="Fer2"/>
    <property type="match status" value="1"/>
</dbReference>
<dbReference type="Gene3D" id="1.10.150.120">
    <property type="entry name" value="[2Fe-2S]-binding domain"/>
    <property type="match status" value="1"/>
</dbReference>
<accession>A0A212F730</accession>
<dbReference type="SUPFAM" id="SSF54292">
    <property type="entry name" value="2Fe-2S ferredoxin-like"/>
    <property type="match status" value="1"/>
</dbReference>
<keyword evidence="10" id="KW-1185">Reference proteome</keyword>
<evidence type="ECO:0000256" key="2">
    <source>
        <dbReference type="ARBA" id="ARBA00022723"/>
    </source>
</evidence>
<dbReference type="AlphaFoldDB" id="A0A212F730"/>
<dbReference type="GO" id="GO:0005506">
    <property type="term" value="F:iron ion binding"/>
    <property type="evidence" value="ECO:0007669"/>
    <property type="project" value="InterPro"/>
</dbReference>
<feature type="domain" description="2Fe-2S ferredoxin-type" evidence="7">
    <location>
        <begin position="19"/>
        <end position="60"/>
    </location>
</feature>
<organism evidence="9 10">
    <name type="scientific">Danaus plexippus plexippus</name>
    <dbReference type="NCBI Taxonomy" id="278856"/>
    <lineage>
        <taxon>Eukaryota</taxon>
        <taxon>Metazoa</taxon>
        <taxon>Ecdysozoa</taxon>
        <taxon>Arthropoda</taxon>
        <taxon>Hexapoda</taxon>
        <taxon>Insecta</taxon>
        <taxon>Pterygota</taxon>
        <taxon>Neoptera</taxon>
        <taxon>Endopterygota</taxon>
        <taxon>Lepidoptera</taxon>
        <taxon>Glossata</taxon>
        <taxon>Ditrysia</taxon>
        <taxon>Papilionoidea</taxon>
        <taxon>Nymphalidae</taxon>
        <taxon>Danainae</taxon>
        <taxon>Danaini</taxon>
        <taxon>Danaina</taxon>
        <taxon>Danaus</taxon>
        <taxon>Danaus</taxon>
    </lineage>
</organism>
<keyword evidence="3" id="KW-0560">Oxidoreductase</keyword>
<dbReference type="InterPro" id="IPR036010">
    <property type="entry name" value="2Fe-2S_ferredoxin-like_sf"/>
</dbReference>
<feature type="domain" description="[2Fe-2S]-binding" evidence="8">
    <location>
        <begin position="83"/>
        <end position="115"/>
    </location>
</feature>
<dbReference type="Gene3D" id="3.10.20.30">
    <property type="match status" value="1"/>
</dbReference>
<dbReference type="SUPFAM" id="SSF47741">
    <property type="entry name" value="CO dehydrogenase ISP C-domain like"/>
    <property type="match status" value="1"/>
</dbReference>
<dbReference type="PANTHER" id="PTHR45444:SF3">
    <property type="entry name" value="XANTHINE DEHYDROGENASE"/>
    <property type="match status" value="1"/>
</dbReference>
<dbReference type="KEGG" id="dpl:KGM_204716"/>
<keyword evidence="2" id="KW-0479">Metal-binding</keyword>
<dbReference type="InterPro" id="IPR012675">
    <property type="entry name" value="Beta-grasp_dom_sf"/>
</dbReference>
<dbReference type="Proteomes" id="UP000007151">
    <property type="component" value="Unassembled WGS sequence"/>
</dbReference>
<dbReference type="InterPro" id="IPR006058">
    <property type="entry name" value="2Fe2S_fd_BS"/>
</dbReference>
<dbReference type="InterPro" id="IPR001041">
    <property type="entry name" value="2Fe-2S_ferredoxin-type"/>
</dbReference>
<feature type="chain" id="PRO_5011990298" evidence="6">
    <location>
        <begin position="18"/>
        <end position="115"/>
    </location>
</feature>
<evidence type="ECO:0000256" key="6">
    <source>
        <dbReference type="SAM" id="SignalP"/>
    </source>
</evidence>
<keyword evidence="4" id="KW-0408">Iron</keyword>
<dbReference type="EMBL" id="AGBW02009938">
    <property type="protein sequence ID" value="OWR49540.1"/>
    <property type="molecule type" value="Genomic_DNA"/>
</dbReference>
<evidence type="ECO:0000256" key="4">
    <source>
        <dbReference type="ARBA" id="ARBA00023004"/>
    </source>
</evidence>
<evidence type="ECO:0000313" key="10">
    <source>
        <dbReference type="Proteomes" id="UP000007151"/>
    </source>
</evidence>
<dbReference type="PROSITE" id="PS00197">
    <property type="entry name" value="2FE2S_FER_1"/>
    <property type="match status" value="1"/>
</dbReference>